<comment type="subcellular location">
    <subcellularLocation>
        <location evidence="1">Endomembrane system</location>
        <topology evidence="1">Multi-pass membrane protein</topology>
    </subcellularLocation>
</comment>
<dbReference type="SUPFAM" id="SSF103481">
    <property type="entry name" value="Multidrug resistance efflux transporter EmrE"/>
    <property type="match status" value="1"/>
</dbReference>
<evidence type="ECO:0000256" key="6">
    <source>
        <dbReference type="ARBA" id="ARBA00023136"/>
    </source>
</evidence>
<dbReference type="EMBL" id="CP000498">
    <property type="protein sequence ID" value="ABN66511.2"/>
    <property type="molecule type" value="Genomic_DNA"/>
</dbReference>
<proteinExistence type="predicted"/>
<sequence length="334" mass="37142">MNILFFILPQVFGGCCSNVFVLENILANNTSNQSLGTIITFSQFLCVSIFGYYANIDVKNSHWYFLYLKKPAIPLHKWFFTVVLFFFTSVLNNLVWKFNITVPFHIIFRSSGTVVTMIVGYLYGNRRYTRSQVLACIIITLGTLMATLPNTGKNDSPTIVVSSSSDGGFTTGITLLTVGAVLASFMGLYNEQLYVQYGNHWQEGLFYSHFLGLPLFVFVASTIKSEYLAVWNDRSTISIGGHFTVPSQLASLVINVLTQFVCIRGVNMLAGRTTALTVTVVLLVRKFVSLFISILWFKNELTKEGMVGAVAVFGGAAFYSISSNSLKKKKVKIQ</sequence>
<protein>
    <submittedName>
        <fullName evidence="8">Golgi uridine diphosphate-N-acetylglucosamine transporter</fullName>
    </submittedName>
</protein>
<dbReference type="GO" id="GO:0006031">
    <property type="term" value="P:chitin biosynthetic process"/>
    <property type="evidence" value="ECO:0007669"/>
    <property type="project" value="EnsemblFungi"/>
</dbReference>
<name>A3LU25_PICST</name>
<feature type="transmembrane region" description="Helical" evidence="7">
    <location>
        <begin position="37"/>
        <end position="54"/>
    </location>
</feature>
<dbReference type="InterPro" id="IPR037185">
    <property type="entry name" value="EmrE-like"/>
</dbReference>
<dbReference type="InParanoid" id="A3LU25"/>
<feature type="transmembrane region" description="Helical" evidence="7">
    <location>
        <begin position="243"/>
        <end position="263"/>
    </location>
</feature>
<dbReference type="OrthoDB" id="999962at2759"/>
<feature type="transmembrane region" description="Helical" evidence="7">
    <location>
        <begin position="275"/>
        <end position="297"/>
    </location>
</feature>
<dbReference type="OMA" id="NPFTGWH"/>
<keyword evidence="2" id="KW-0813">Transport</keyword>
<dbReference type="KEGG" id="pic:PICST_44590"/>
<feature type="transmembrane region" description="Helical" evidence="7">
    <location>
        <begin position="205"/>
        <end position="223"/>
    </location>
</feature>
<feature type="transmembrane region" description="Helical" evidence="7">
    <location>
        <begin position="131"/>
        <end position="148"/>
    </location>
</feature>
<evidence type="ECO:0000256" key="4">
    <source>
        <dbReference type="ARBA" id="ARBA00022692"/>
    </source>
</evidence>
<keyword evidence="6 7" id="KW-0472">Membrane</keyword>
<evidence type="ECO:0000256" key="2">
    <source>
        <dbReference type="ARBA" id="ARBA00022448"/>
    </source>
</evidence>
<dbReference type="FunCoup" id="A3LU25">
    <property type="interactions" value="156"/>
</dbReference>
<dbReference type="STRING" id="322104.A3LU25"/>
<keyword evidence="4 7" id="KW-0812">Transmembrane</keyword>
<dbReference type="PANTHER" id="PTHR10778">
    <property type="entry name" value="SOLUTE CARRIER FAMILY 35 MEMBER B"/>
    <property type="match status" value="1"/>
</dbReference>
<dbReference type="GO" id="GO:0005464">
    <property type="term" value="F:UDP-xylose transmembrane transporter activity"/>
    <property type="evidence" value="ECO:0007669"/>
    <property type="project" value="TreeGrafter"/>
</dbReference>
<feature type="transmembrane region" description="Helical" evidence="7">
    <location>
        <begin position="309"/>
        <end position="326"/>
    </location>
</feature>
<dbReference type="GO" id="GO:0005789">
    <property type="term" value="C:endoplasmic reticulum membrane"/>
    <property type="evidence" value="ECO:0007669"/>
    <property type="project" value="TreeGrafter"/>
</dbReference>
<dbReference type="GeneID" id="4838735"/>
<dbReference type="RefSeq" id="XP_001384540.2">
    <property type="nucleotide sequence ID" value="XM_001384503.1"/>
</dbReference>
<dbReference type="HOGENOM" id="CLU_033007_1_1_1"/>
<dbReference type="GO" id="GO:0015786">
    <property type="term" value="P:UDP-glucose transmembrane transport"/>
    <property type="evidence" value="ECO:0007669"/>
    <property type="project" value="EnsemblFungi"/>
</dbReference>
<organism evidence="8 9">
    <name type="scientific">Scheffersomyces stipitis (strain ATCC 58785 / CBS 6054 / NBRC 10063 / NRRL Y-11545)</name>
    <name type="common">Yeast</name>
    <name type="synonym">Pichia stipitis</name>
    <dbReference type="NCBI Taxonomy" id="322104"/>
    <lineage>
        <taxon>Eukaryota</taxon>
        <taxon>Fungi</taxon>
        <taxon>Dikarya</taxon>
        <taxon>Ascomycota</taxon>
        <taxon>Saccharomycotina</taxon>
        <taxon>Pichiomycetes</taxon>
        <taxon>Debaryomycetaceae</taxon>
        <taxon>Scheffersomyces</taxon>
    </lineage>
</organism>
<feature type="transmembrane region" description="Helical" evidence="7">
    <location>
        <begin position="168"/>
        <end position="189"/>
    </location>
</feature>
<dbReference type="AlphaFoldDB" id="A3LU25"/>
<dbReference type="GO" id="GO:0000139">
    <property type="term" value="C:Golgi membrane"/>
    <property type="evidence" value="ECO:0007669"/>
    <property type="project" value="TreeGrafter"/>
</dbReference>
<accession>A3LU25</accession>
<evidence type="ECO:0000256" key="5">
    <source>
        <dbReference type="ARBA" id="ARBA00022989"/>
    </source>
</evidence>
<dbReference type="InterPro" id="IPR013657">
    <property type="entry name" value="SCL35B1-4/HUT1"/>
</dbReference>
<evidence type="ECO:0000256" key="7">
    <source>
        <dbReference type="SAM" id="Phobius"/>
    </source>
</evidence>
<gene>
    <name evidence="8" type="primary">YEA4</name>
    <name evidence="8" type="ORF">PICST_44590</name>
</gene>
<dbReference type="NCBIfam" id="TIGR00803">
    <property type="entry name" value="nst"/>
    <property type="match status" value="1"/>
</dbReference>
<evidence type="ECO:0000313" key="8">
    <source>
        <dbReference type="EMBL" id="ABN66511.2"/>
    </source>
</evidence>
<keyword evidence="9" id="KW-1185">Reference proteome</keyword>
<evidence type="ECO:0000256" key="1">
    <source>
        <dbReference type="ARBA" id="ARBA00004127"/>
    </source>
</evidence>
<reference evidence="8 9" key="1">
    <citation type="journal article" date="2007" name="Nat. Biotechnol.">
        <title>Genome sequence of the lignocellulose-bioconverting and xylose-fermenting yeast Pichia stipitis.</title>
        <authorList>
            <person name="Jeffries T.W."/>
            <person name="Grigoriev I.V."/>
            <person name="Grimwood J."/>
            <person name="Laplaza J.M."/>
            <person name="Aerts A."/>
            <person name="Salamov A."/>
            <person name="Schmutz J."/>
            <person name="Lindquist E."/>
            <person name="Dehal P."/>
            <person name="Shapiro H."/>
            <person name="Jin Y.S."/>
            <person name="Passoth V."/>
            <person name="Richardson P.M."/>
        </authorList>
    </citation>
    <scope>NUCLEOTIDE SEQUENCE [LARGE SCALE GENOMIC DNA]</scope>
    <source>
        <strain evidence="9">ATCC 58785 / CBS 6054 / NBRC 10063 / NRRL Y-11545</strain>
    </source>
</reference>
<evidence type="ECO:0000313" key="9">
    <source>
        <dbReference type="Proteomes" id="UP000002258"/>
    </source>
</evidence>
<keyword evidence="5 7" id="KW-1133">Transmembrane helix</keyword>
<dbReference type="Proteomes" id="UP000002258">
    <property type="component" value="Chromosome 4"/>
</dbReference>
<dbReference type="eggNOG" id="KOG1583">
    <property type="taxonomic scope" value="Eukaryota"/>
</dbReference>
<dbReference type="GO" id="GO:0005462">
    <property type="term" value="F:UDP-N-acetylglucosamine transmembrane transporter activity"/>
    <property type="evidence" value="ECO:0007669"/>
    <property type="project" value="EnsemblFungi"/>
</dbReference>
<evidence type="ECO:0000256" key="3">
    <source>
        <dbReference type="ARBA" id="ARBA00022597"/>
    </source>
</evidence>
<dbReference type="PANTHER" id="PTHR10778:SF4">
    <property type="entry name" value="NUCLEOTIDE SUGAR TRANSPORTER SLC35B4"/>
    <property type="match status" value="1"/>
</dbReference>
<dbReference type="Pfam" id="PF08449">
    <property type="entry name" value="UAA"/>
    <property type="match status" value="1"/>
</dbReference>
<feature type="transmembrane region" description="Helical" evidence="7">
    <location>
        <begin position="75"/>
        <end position="96"/>
    </location>
</feature>
<keyword evidence="3" id="KW-0762">Sugar transport</keyword>